<feature type="repeat" description="ANK" evidence="4">
    <location>
        <begin position="638"/>
        <end position="670"/>
    </location>
</feature>
<evidence type="ECO:0000313" key="6">
    <source>
        <dbReference type="EMBL" id="OAL37056.1"/>
    </source>
</evidence>
<dbReference type="Pfam" id="PF12796">
    <property type="entry name" value="Ank_2"/>
    <property type="match status" value="3"/>
</dbReference>
<protein>
    <recommendedName>
        <fullName evidence="5">DUF676 domain-containing protein</fullName>
    </recommendedName>
</protein>
<dbReference type="SUPFAM" id="SSF53474">
    <property type="entry name" value="alpha/beta-Hydrolases"/>
    <property type="match status" value="1"/>
</dbReference>
<feature type="domain" description="DUF676" evidence="5">
    <location>
        <begin position="166"/>
        <end position="243"/>
    </location>
</feature>
<evidence type="ECO:0000259" key="5">
    <source>
        <dbReference type="Pfam" id="PF05057"/>
    </source>
</evidence>
<organism evidence="6 7">
    <name type="scientific">Fonsecaea nubica</name>
    <dbReference type="NCBI Taxonomy" id="856822"/>
    <lineage>
        <taxon>Eukaryota</taxon>
        <taxon>Fungi</taxon>
        <taxon>Dikarya</taxon>
        <taxon>Ascomycota</taxon>
        <taxon>Pezizomycotina</taxon>
        <taxon>Eurotiomycetes</taxon>
        <taxon>Chaetothyriomycetidae</taxon>
        <taxon>Chaetothyriales</taxon>
        <taxon>Herpotrichiellaceae</taxon>
        <taxon>Fonsecaea</taxon>
    </lineage>
</organism>
<feature type="repeat" description="ANK" evidence="4">
    <location>
        <begin position="570"/>
        <end position="602"/>
    </location>
</feature>
<dbReference type="RefSeq" id="XP_022502068.1">
    <property type="nucleotide sequence ID" value="XM_022641835.1"/>
</dbReference>
<name>A0A178D5L6_9EURO</name>
<comment type="similarity">
    <text evidence="1">Belongs to the putative lipase ROG1 family.</text>
</comment>
<dbReference type="Pfam" id="PF05057">
    <property type="entry name" value="DUF676"/>
    <property type="match status" value="1"/>
</dbReference>
<sequence>MATNKNRNTVRARNVPLGFSVESVKDIICRRFEASEKTTITCKITLAPTCTDNGETQTAIIKFSPSMPGFLSRLSEKREQIEVKDSRDIDIDQDFYGLTQLYPTHGSRIPLDIIAVTGLNGHAFGSWTGGKDRMWLRDFLCEDEYLKACRTMTFGYNTKLKDQAVHRINDYVLNFLEELKKARKTSEERNRPIVFLGHSFGGILIAHALVKARGKDDGSLVKATHAFLFFGVPHRGISLSDVTKMVKDLDYPPQREKLVKEIIESSSGINPIMESFINMTMGKKIVSFYETRMTRAVAKASFRNEDGSYGRSGEYIEVVKEPSARFYLPDQIEEAIPVDGDHSTMVKFATSADDTYQSVRNYLRGYLESFGFISGPSFASRNVHQPYDSHHAVAEGLVAYFAHTPKPLHQALRLAADLGLIVEALYLLRKGANPNFRDTEPRPLGALSSHSTTLSAPRWKIQSNGDIMGPGETAIFRAALRNHKHVVELLLQWVSDPNLAAESGKTPLHEVSSRGHLALVQLLLEHKANPNARDSIWESTPLHDAARAGTAAVALLHRYRADLNAQLKFNRDTPLHLAVREGHKEVVYFLLENGANPVLTNKSGRRPVHDAARAGNISLVGRLLEGVPKGETDPLDNRGWTPLHEAAYGGHNDVVWWLLKRGADRDVALRDGRRAVDLAKERGHRETQKLILASIA</sequence>
<dbReference type="InterPro" id="IPR007751">
    <property type="entry name" value="DUF676_lipase-like"/>
</dbReference>
<dbReference type="GeneID" id="34586954"/>
<dbReference type="PANTHER" id="PTHR24171">
    <property type="entry name" value="ANKYRIN REPEAT DOMAIN-CONTAINING PROTEIN 39-RELATED"/>
    <property type="match status" value="1"/>
</dbReference>
<dbReference type="InterPro" id="IPR036770">
    <property type="entry name" value="Ankyrin_rpt-contain_sf"/>
</dbReference>
<evidence type="ECO:0000256" key="1">
    <source>
        <dbReference type="ARBA" id="ARBA00007920"/>
    </source>
</evidence>
<keyword evidence="3 4" id="KW-0040">ANK repeat</keyword>
<dbReference type="PROSITE" id="PS50297">
    <property type="entry name" value="ANK_REP_REGION"/>
    <property type="match status" value="3"/>
</dbReference>
<keyword evidence="7" id="KW-1185">Reference proteome</keyword>
<reference evidence="6 7" key="1">
    <citation type="submission" date="2016-03" db="EMBL/GenBank/DDBJ databases">
        <title>The draft genome sequence of Fonsecaea nubica causative agent of cutaneous subcutaneous infection in human host.</title>
        <authorList>
            <person name="Costa F."/>
            <person name="Sybren D.H."/>
            <person name="Raittz R.T."/>
            <person name="Weiss V.A."/>
            <person name="Leao A.C."/>
            <person name="Gomes R."/>
            <person name="De Souza E.M."/>
            <person name="Pedrosa F.O."/>
            <person name="Steffens M.B."/>
            <person name="Bombassaro A."/>
            <person name="Tadra-Sfeir M.Z."/>
            <person name="Moreno L.F."/>
            <person name="Najafzadeh M.J."/>
            <person name="Felipe M.S."/>
            <person name="Teixeira M."/>
            <person name="Sun J."/>
            <person name="Xi L."/>
            <person name="Castro M.A."/>
            <person name="Vicente V.A."/>
        </authorList>
    </citation>
    <scope>NUCLEOTIDE SEQUENCE [LARGE SCALE GENOMIC DNA]</scope>
    <source>
        <strain evidence="6 7">CBS 269.64</strain>
    </source>
</reference>
<dbReference type="OrthoDB" id="1658288at2759"/>
<evidence type="ECO:0000256" key="3">
    <source>
        <dbReference type="ARBA" id="ARBA00023043"/>
    </source>
</evidence>
<dbReference type="InterPro" id="IPR029058">
    <property type="entry name" value="AB_hydrolase_fold"/>
</dbReference>
<dbReference type="Proteomes" id="UP000185904">
    <property type="component" value="Unassembled WGS sequence"/>
</dbReference>
<dbReference type="EMBL" id="LVCJ01000017">
    <property type="protein sequence ID" value="OAL37056.1"/>
    <property type="molecule type" value="Genomic_DNA"/>
</dbReference>
<dbReference type="Gene3D" id="3.40.50.1820">
    <property type="entry name" value="alpha/beta hydrolase"/>
    <property type="match status" value="1"/>
</dbReference>
<dbReference type="Gene3D" id="1.25.40.20">
    <property type="entry name" value="Ankyrin repeat-containing domain"/>
    <property type="match status" value="2"/>
</dbReference>
<dbReference type="InterPro" id="IPR002110">
    <property type="entry name" value="Ankyrin_rpt"/>
</dbReference>
<accession>A0A178D5L6</accession>
<evidence type="ECO:0000256" key="2">
    <source>
        <dbReference type="ARBA" id="ARBA00022737"/>
    </source>
</evidence>
<dbReference type="SUPFAM" id="SSF48403">
    <property type="entry name" value="Ankyrin repeat"/>
    <property type="match status" value="1"/>
</dbReference>
<dbReference type="SMART" id="SM00248">
    <property type="entry name" value="ANK"/>
    <property type="match status" value="7"/>
</dbReference>
<keyword evidence="2" id="KW-0677">Repeat</keyword>
<evidence type="ECO:0000256" key="4">
    <source>
        <dbReference type="PROSITE-ProRule" id="PRU00023"/>
    </source>
</evidence>
<comment type="caution">
    <text evidence="6">The sequence shown here is derived from an EMBL/GenBank/DDBJ whole genome shotgun (WGS) entry which is preliminary data.</text>
</comment>
<evidence type="ECO:0000313" key="7">
    <source>
        <dbReference type="Proteomes" id="UP000185904"/>
    </source>
</evidence>
<feature type="repeat" description="ANK" evidence="4">
    <location>
        <begin position="503"/>
        <end position="535"/>
    </location>
</feature>
<proteinExistence type="inferred from homology"/>
<dbReference type="PROSITE" id="PS50088">
    <property type="entry name" value="ANK_REPEAT"/>
    <property type="match status" value="3"/>
</dbReference>
<gene>
    <name evidence="6" type="ORF">AYO20_03533</name>
</gene>
<dbReference type="AlphaFoldDB" id="A0A178D5L6"/>